<dbReference type="InterPro" id="IPR027417">
    <property type="entry name" value="P-loop_NTPase"/>
</dbReference>
<dbReference type="GO" id="GO:0006281">
    <property type="term" value="P:DNA repair"/>
    <property type="evidence" value="ECO:0007669"/>
    <property type="project" value="UniProtKB-KW"/>
</dbReference>
<dbReference type="InterPro" id="IPR004604">
    <property type="entry name" value="DNA_recomb/repair_RecN"/>
</dbReference>
<evidence type="ECO:0000313" key="11">
    <source>
        <dbReference type="EMBL" id="HGY38261.1"/>
    </source>
</evidence>
<dbReference type="PANTHER" id="PTHR11059">
    <property type="entry name" value="DNA REPAIR PROTEIN RECN"/>
    <property type="match status" value="1"/>
</dbReference>
<dbReference type="InterPro" id="IPR003593">
    <property type="entry name" value="AAA+_ATPase"/>
</dbReference>
<evidence type="ECO:0000256" key="5">
    <source>
        <dbReference type="ARBA" id="ARBA00022763"/>
    </source>
</evidence>
<dbReference type="PANTHER" id="PTHR11059:SF0">
    <property type="entry name" value="DNA REPAIR PROTEIN RECN"/>
    <property type="match status" value="1"/>
</dbReference>
<organism evidence="11">
    <name type="scientific">Candidatus Caldatribacterium saccharofermentans</name>
    <dbReference type="NCBI Taxonomy" id="1454753"/>
    <lineage>
        <taxon>Bacteria</taxon>
        <taxon>Pseudomonadati</taxon>
        <taxon>Atribacterota</taxon>
        <taxon>Atribacteria</taxon>
        <taxon>Atribacterales</taxon>
        <taxon>Candidatus Caldatribacteriaceae</taxon>
        <taxon>Candidatus Caldatribacterium</taxon>
    </lineage>
</organism>
<evidence type="ECO:0000256" key="7">
    <source>
        <dbReference type="ARBA" id="ARBA00023204"/>
    </source>
</evidence>
<dbReference type="InterPro" id="IPR003395">
    <property type="entry name" value="RecF/RecN/SMC_N"/>
</dbReference>
<dbReference type="GO" id="GO:0006310">
    <property type="term" value="P:DNA recombination"/>
    <property type="evidence" value="ECO:0007669"/>
    <property type="project" value="InterPro"/>
</dbReference>
<dbReference type="SMART" id="SM00382">
    <property type="entry name" value="AAA"/>
    <property type="match status" value="1"/>
</dbReference>
<evidence type="ECO:0000256" key="9">
    <source>
        <dbReference type="SAM" id="Coils"/>
    </source>
</evidence>
<dbReference type="AlphaFoldDB" id="A0A7V4TEB5"/>
<evidence type="ECO:0000256" key="3">
    <source>
        <dbReference type="ARBA" id="ARBA00021315"/>
    </source>
</evidence>
<evidence type="ECO:0000256" key="1">
    <source>
        <dbReference type="ARBA" id="ARBA00003618"/>
    </source>
</evidence>
<gene>
    <name evidence="11" type="ORF">ENW11_00395</name>
</gene>
<dbReference type="GO" id="GO:0009432">
    <property type="term" value="P:SOS response"/>
    <property type="evidence" value="ECO:0007669"/>
    <property type="project" value="TreeGrafter"/>
</dbReference>
<reference evidence="11" key="1">
    <citation type="journal article" date="2020" name="mSystems">
        <title>Genome- and Community-Level Interaction Insights into Carbon Utilization and Element Cycling Functions of Hydrothermarchaeota in Hydrothermal Sediment.</title>
        <authorList>
            <person name="Zhou Z."/>
            <person name="Liu Y."/>
            <person name="Xu W."/>
            <person name="Pan J."/>
            <person name="Luo Z.H."/>
            <person name="Li M."/>
        </authorList>
    </citation>
    <scope>NUCLEOTIDE SEQUENCE [LARGE SCALE GENOMIC DNA]</scope>
    <source>
        <strain evidence="11">SpSt-82</strain>
    </source>
</reference>
<evidence type="ECO:0000256" key="6">
    <source>
        <dbReference type="ARBA" id="ARBA00022840"/>
    </source>
</evidence>
<dbReference type="EMBL" id="DTIY01000004">
    <property type="protein sequence ID" value="HGY38261.1"/>
    <property type="molecule type" value="Genomic_DNA"/>
</dbReference>
<feature type="domain" description="AAA+ ATPase" evidence="10">
    <location>
        <begin position="71"/>
        <end position="560"/>
    </location>
</feature>
<dbReference type="GO" id="GO:0005524">
    <property type="term" value="F:ATP binding"/>
    <property type="evidence" value="ECO:0007669"/>
    <property type="project" value="UniProtKB-KW"/>
</dbReference>
<keyword evidence="6" id="KW-0067">ATP-binding</keyword>
<keyword evidence="7" id="KW-0234">DNA repair</keyword>
<dbReference type="PIRSF" id="PIRSF003128">
    <property type="entry name" value="RecN"/>
    <property type="match status" value="1"/>
</dbReference>
<keyword evidence="4" id="KW-0547">Nucleotide-binding</keyword>
<comment type="function">
    <text evidence="1">May be involved in recombinational repair of damaged DNA.</text>
</comment>
<dbReference type="GO" id="GO:0043590">
    <property type="term" value="C:bacterial nucleoid"/>
    <property type="evidence" value="ECO:0007669"/>
    <property type="project" value="TreeGrafter"/>
</dbReference>
<evidence type="ECO:0000256" key="4">
    <source>
        <dbReference type="ARBA" id="ARBA00022741"/>
    </source>
</evidence>
<sequence>MCSEEGRAHHGVPVAFLRCSCPASARTSLLCPSAEQTLLGNGYPEAGGAGVLKTLVIRDFILVEYQEITFAPGMNVITGETGTGKSLLVNALSLLLGARGKEEWIRPGSSRAVVEGCFTLQGVPELRQHLAVCGIPLEGGDFVVLSRELASGGKSKARINGRVVPLNVLRDVAVLLLDICGQREHSLFFTSSNILRLLDTFLPERGKAIKQQYVTRFEEKQALEERLSSLEQGQEKELADLEEILEEVQQSELTPELILEYEEEFGRISQAQRYLEAAQEFRESILGDEGVLRRISRLRALFRELSGASATLQEAEIQEILERVELELEEALRLVQGLEGFFSFSPERIESVERAVAEIERLKRKYRFLTTSEFVTFLKGLKERKSILEKEIAQKDVLRERIAELSRELLFLGGELSAERWRAFEVLRERVKEELATLALQGANLDLALGKRREPGPEGIDEARLLISLNPGMPLLPVEETASGGEISRIVLALKSVASALSGTPVLVFDEIDQGVGGVTAFGVGDKLKKLARQHQVICITHLPQIASFADHHLKVEKFSTGEKAWVEVVPLSSWEERLQEIARMMGDEKKQAVTLEYAEALIRRARSGGFEIQ</sequence>
<name>A0A7V4TEB5_9BACT</name>
<protein>
    <recommendedName>
        <fullName evidence="3">DNA repair protein RecN</fullName>
    </recommendedName>
    <alternativeName>
        <fullName evidence="8">Recombination protein N</fullName>
    </alternativeName>
</protein>
<feature type="coiled-coil region" evidence="9">
    <location>
        <begin position="220"/>
        <end position="251"/>
    </location>
</feature>
<proteinExistence type="inferred from homology"/>
<comment type="caution">
    <text evidence="11">The sequence shown here is derived from an EMBL/GenBank/DDBJ whole genome shotgun (WGS) entry which is preliminary data.</text>
</comment>
<keyword evidence="9" id="KW-0175">Coiled coil</keyword>
<evidence type="ECO:0000256" key="8">
    <source>
        <dbReference type="ARBA" id="ARBA00033408"/>
    </source>
</evidence>
<evidence type="ECO:0000259" key="10">
    <source>
        <dbReference type="SMART" id="SM00382"/>
    </source>
</evidence>
<dbReference type="SUPFAM" id="SSF52540">
    <property type="entry name" value="P-loop containing nucleoside triphosphate hydrolases"/>
    <property type="match status" value="1"/>
</dbReference>
<comment type="similarity">
    <text evidence="2">Belongs to the RecN family.</text>
</comment>
<keyword evidence="5" id="KW-0227">DNA damage</keyword>
<accession>A0A7V4TEB5</accession>
<feature type="coiled-coil region" evidence="9">
    <location>
        <begin position="298"/>
        <end position="408"/>
    </location>
</feature>
<dbReference type="Pfam" id="PF02463">
    <property type="entry name" value="SMC_N"/>
    <property type="match status" value="1"/>
</dbReference>
<evidence type="ECO:0000256" key="2">
    <source>
        <dbReference type="ARBA" id="ARBA00009441"/>
    </source>
</evidence>
<dbReference type="Gene3D" id="3.40.50.300">
    <property type="entry name" value="P-loop containing nucleotide triphosphate hydrolases"/>
    <property type="match status" value="2"/>
</dbReference>
<dbReference type="CDD" id="cd03241">
    <property type="entry name" value="ABC_RecN"/>
    <property type="match status" value="1"/>
</dbReference>